<reference evidence="1 2" key="1">
    <citation type="submission" date="2016-01" db="EMBL/GenBank/DDBJ databases">
        <title>Amycolatopsis coloradensis genome sequencing and assembly.</title>
        <authorList>
            <person name="Mayilraj S."/>
        </authorList>
    </citation>
    <scope>NUCLEOTIDE SEQUENCE [LARGE SCALE GENOMIC DNA]</scope>
    <source>
        <strain evidence="1 2">DSM 44225</strain>
    </source>
</reference>
<evidence type="ECO:0000313" key="2">
    <source>
        <dbReference type="Proteomes" id="UP000187486"/>
    </source>
</evidence>
<dbReference type="Pfam" id="PF00300">
    <property type="entry name" value="His_Phos_1"/>
    <property type="match status" value="1"/>
</dbReference>
<dbReference type="OrthoDB" id="9793115at2"/>
<dbReference type="Proteomes" id="UP000187486">
    <property type="component" value="Unassembled WGS sequence"/>
</dbReference>
<dbReference type="AlphaFoldDB" id="A0A1R0KLG0"/>
<dbReference type="CDD" id="cd07067">
    <property type="entry name" value="HP_PGM_like"/>
    <property type="match status" value="1"/>
</dbReference>
<dbReference type="PANTHER" id="PTHR48100:SF58">
    <property type="entry name" value="PE-PGRS FAMILY PROTEIN PE_PGRS11"/>
    <property type="match status" value="1"/>
</dbReference>
<gene>
    <name evidence="1" type="ORF">BS329_26785</name>
</gene>
<dbReference type="EMBL" id="MQUQ01000015">
    <property type="protein sequence ID" value="OLZ47517.1"/>
    <property type="molecule type" value="Genomic_DNA"/>
</dbReference>
<dbReference type="InterPro" id="IPR013078">
    <property type="entry name" value="His_Pase_superF_clade-1"/>
</dbReference>
<dbReference type="PROSITE" id="PS00175">
    <property type="entry name" value="PG_MUTASE"/>
    <property type="match status" value="1"/>
</dbReference>
<comment type="caution">
    <text evidence="1">The sequence shown here is derived from an EMBL/GenBank/DDBJ whole genome shotgun (WGS) entry which is preliminary data.</text>
</comment>
<accession>A0A1R0KLG0</accession>
<dbReference type="PANTHER" id="PTHR48100">
    <property type="entry name" value="BROAD-SPECIFICITY PHOSPHATASE YOR283W-RELATED"/>
    <property type="match status" value="1"/>
</dbReference>
<dbReference type="SUPFAM" id="SSF53254">
    <property type="entry name" value="Phosphoglycerate mutase-like"/>
    <property type="match status" value="1"/>
</dbReference>
<sequence>MKLLLVRHGQTDGNVRGALDTALPGPPLTELGREQAEDLAARLDGEPIVAVYASQAVRAQQTAAPLAAKLGVDVQVVDGVHEVAAGDLEGNTDKDSITTYMSVVRRWTLGELDPPIPGGETGAQVRTRMLDAVARLRAKHEQADPDGTVVLVSHGGAIRLGGEWLAGNVTAEIANQGLIPNTGIVELAATADGWTCLTWAGTPVIRA</sequence>
<dbReference type="GO" id="GO:0016791">
    <property type="term" value="F:phosphatase activity"/>
    <property type="evidence" value="ECO:0007669"/>
    <property type="project" value="TreeGrafter"/>
</dbReference>
<proteinExistence type="predicted"/>
<keyword evidence="2" id="KW-1185">Reference proteome</keyword>
<dbReference type="Gene3D" id="3.40.50.1240">
    <property type="entry name" value="Phosphoglycerate mutase-like"/>
    <property type="match status" value="1"/>
</dbReference>
<dbReference type="GO" id="GO:0005737">
    <property type="term" value="C:cytoplasm"/>
    <property type="evidence" value="ECO:0007669"/>
    <property type="project" value="TreeGrafter"/>
</dbReference>
<organism evidence="1 2">
    <name type="scientific">Amycolatopsis coloradensis</name>
    <dbReference type="NCBI Taxonomy" id="76021"/>
    <lineage>
        <taxon>Bacteria</taxon>
        <taxon>Bacillati</taxon>
        <taxon>Actinomycetota</taxon>
        <taxon>Actinomycetes</taxon>
        <taxon>Pseudonocardiales</taxon>
        <taxon>Pseudonocardiaceae</taxon>
        <taxon>Amycolatopsis</taxon>
    </lineage>
</organism>
<evidence type="ECO:0000313" key="1">
    <source>
        <dbReference type="EMBL" id="OLZ47517.1"/>
    </source>
</evidence>
<protein>
    <submittedName>
        <fullName evidence="1">Histidine phosphatase family protein</fullName>
    </submittedName>
</protein>
<dbReference type="InterPro" id="IPR001345">
    <property type="entry name" value="PG/BPGM_mutase_AS"/>
</dbReference>
<dbReference type="InterPro" id="IPR029033">
    <property type="entry name" value="His_PPase_superfam"/>
</dbReference>
<dbReference type="InterPro" id="IPR050275">
    <property type="entry name" value="PGM_Phosphatase"/>
</dbReference>
<dbReference type="SMART" id="SM00855">
    <property type="entry name" value="PGAM"/>
    <property type="match status" value="1"/>
</dbReference>
<dbReference type="RefSeq" id="WP_076164017.1">
    <property type="nucleotide sequence ID" value="NZ_JBEZVB010000055.1"/>
</dbReference>
<name>A0A1R0KLG0_9PSEU</name>
<dbReference type="STRING" id="76021.BS329_26785"/>